<dbReference type="InParanoid" id="Q01ZP6"/>
<dbReference type="Pfam" id="PF19051">
    <property type="entry name" value="GFO_IDH_MocA_C2"/>
    <property type="match status" value="1"/>
</dbReference>
<dbReference type="GO" id="GO:0000166">
    <property type="term" value="F:nucleotide binding"/>
    <property type="evidence" value="ECO:0007669"/>
    <property type="project" value="InterPro"/>
</dbReference>
<feature type="compositionally biased region" description="Gly residues" evidence="1">
    <location>
        <begin position="316"/>
        <end position="326"/>
    </location>
</feature>
<dbReference type="SUPFAM" id="SSF51735">
    <property type="entry name" value="NAD(P)-binding Rossmann-fold domains"/>
    <property type="match status" value="1"/>
</dbReference>
<accession>Q01ZP6</accession>
<proteinExistence type="predicted"/>
<dbReference type="InterPro" id="IPR036291">
    <property type="entry name" value="NAD(P)-bd_dom_sf"/>
</dbReference>
<gene>
    <name evidence="4" type="ordered locus">Acid_3902</name>
</gene>
<feature type="region of interest" description="Disordered" evidence="1">
    <location>
        <begin position="299"/>
        <end position="349"/>
    </location>
</feature>
<reference evidence="4" key="1">
    <citation type="submission" date="2006-10" db="EMBL/GenBank/DDBJ databases">
        <title>Complete sequence of Solibacter usitatus Ellin6076.</title>
        <authorList>
            <consortium name="US DOE Joint Genome Institute"/>
            <person name="Copeland A."/>
            <person name="Lucas S."/>
            <person name="Lapidus A."/>
            <person name="Barry K."/>
            <person name="Detter J.C."/>
            <person name="Glavina del Rio T."/>
            <person name="Hammon N."/>
            <person name="Israni S."/>
            <person name="Dalin E."/>
            <person name="Tice H."/>
            <person name="Pitluck S."/>
            <person name="Thompson L.S."/>
            <person name="Brettin T."/>
            <person name="Bruce D."/>
            <person name="Han C."/>
            <person name="Tapia R."/>
            <person name="Gilna P."/>
            <person name="Schmutz J."/>
            <person name="Larimer F."/>
            <person name="Land M."/>
            <person name="Hauser L."/>
            <person name="Kyrpides N."/>
            <person name="Mikhailova N."/>
            <person name="Janssen P.H."/>
            <person name="Kuske C.R."/>
            <person name="Richardson P."/>
        </authorList>
    </citation>
    <scope>NUCLEOTIDE SEQUENCE</scope>
    <source>
        <strain evidence="4">Ellin6076</strain>
    </source>
</reference>
<dbReference type="OrthoDB" id="9792935at2"/>
<feature type="domain" description="Gfo/Idh/MocA-like oxidoreductase N-terminal" evidence="2">
    <location>
        <begin position="29"/>
        <end position="152"/>
    </location>
</feature>
<dbReference type="Gene3D" id="3.30.360.10">
    <property type="entry name" value="Dihydrodipicolinate Reductase, domain 2"/>
    <property type="match status" value="1"/>
</dbReference>
<organism evidence="4">
    <name type="scientific">Solibacter usitatus (strain Ellin6076)</name>
    <dbReference type="NCBI Taxonomy" id="234267"/>
    <lineage>
        <taxon>Bacteria</taxon>
        <taxon>Pseudomonadati</taxon>
        <taxon>Acidobacteriota</taxon>
        <taxon>Terriglobia</taxon>
        <taxon>Bryobacterales</taxon>
        <taxon>Solibacteraceae</taxon>
        <taxon>Candidatus Solibacter</taxon>
    </lineage>
</organism>
<evidence type="ECO:0000313" key="4">
    <source>
        <dbReference type="EMBL" id="ABJ84869.1"/>
    </source>
</evidence>
<dbReference type="InterPro" id="IPR000683">
    <property type="entry name" value="Gfo/Idh/MocA-like_OxRdtase_N"/>
</dbReference>
<feature type="domain" description="Gfo/Idh/MocA-like oxidoreductase bacterial type C-terminal" evidence="3">
    <location>
        <begin position="194"/>
        <end position="252"/>
    </location>
</feature>
<protein>
    <submittedName>
        <fullName evidence="4">Oxidoreductase domain protein</fullName>
    </submittedName>
</protein>
<dbReference type="PANTHER" id="PTHR43818">
    <property type="entry name" value="BCDNA.GH03377"/>
    <property type="match status" value="1"/>
</dbReference>
<dbReference type="InterPro" id="IPR043906">
    <property type="entry name" value="Gfo/Idh/MocA_OxRdtase_bact_C"/>
</dbReference>
<dbReference type="AlphaFoldDB" id="Q01ZP6"/>
<evidence type="ECO:0000256" key="1">
    <source>
        <dbReference type="SAM" id="MobiDB-lite"/>
    </source>
</evidence>
<dbReference type="STRING" id="234267.Acid_3902"/>
<dbReference type="PANTHER" id="PTHR43818:SF5">
    <property type="entry name" value="OXIDOREDUCTASE FAMILY PROTEIN"/>
    <property type="match status" value="1"/>
</dbReference>
<dbReference type="EMBL" id="CP000473">
    <property type="protein sequence ID" value="ABJ84869.1"/>
    <property type="molecule type" value="Genomic_DNA"/>
</dbReference>
<dbReference type="KEGG" id="sus:Acid_3902"/>
<dbReference type="Gene3D" id="3.40.50.720">
    <property type="entry name" value="NAD(P)-binding Rossmann-like Domain"/>
    <property type="match status" value="1"/>
</dbReference>
<dbReference type="SUPFAM" id="SSF55347">
    <property type="entry name" value="Glyceraldehyde-3-phosphate dehydrogenase-like, C-terminal domain"/>
    <property type="match status" value="1"/>
</dbReference>
<evidence type="ECO:0000259" key="3">
    <source>
        <dbReference type="Pfam" id="PF19051"/>
    </source>
</evidence>
<feature type="compositionally biased region" description="Low complexity" evidence="1">
    <location>
        <begin position="340"/>
        <end position="349"/>
    </location>
</feature>
<dbReference type="Pfam" id="PF01408">
    <property type="entry name" value="GFO_IDH_MocA"/>
    <property type="match status" value="1"/>
</dbReference>
<dbReference type="eggNOG" id="COG0673">
    <property type="taxonomic scope" value="Bacteria"/>
</dbReference>
<dbReference type="InterPro" id="IPR050463">
    <property type="entry name" value="Gfo/Idh/MocA_oxidrdct_glycsds"/>
</dbReference>
<evidence type="ECO:0000259" key="2">
    <source>
        <dbReference type="Pfam" id="PF01408"/>
    </source>
</evidence>
<dbReference type="HOGENOM" id="CLU_023194_24_0_0"/>
<name>Q01ZP6_SOLUE</name>
<sequence precursor="true">MSDSTTRRFFLGAVTAAAATRVWGANDKINIAIVGLGGRGTNHLSQYTRLTESRVAVLCDVNQAAREKAQATLARGNFEKAKEYEDMRQAFADPGVDAVSIATPNHWHALAAIWAMKAGKDVYGEKPACYNIYEGQKMIAVQQQTKRIMQVGSQHRSTPFKMKAIAALQQGLIGKIYMAKGLCYKRRPSIGHTPDAPTPPGLNWDLFLGPAPMRPYNPKRFAYYWHWFWDTGNGDIGNQGVHEMGIARWGLGDPDFPKTAVSFGGKLGIDDDTETPNMLTAGFNYGDRQLVFEVRGNLTNGEGTRQGRVVTAGPGAAAGGGAGRAGRGQQPGAEPPAAPPAAAAPTQVGPASNPLNVAVGDLFYGTEGWAAMSDQGFQAYKGESSELIMEERPERGQPGGDATGLHMQNFLQACKSRNEKELHDPLSNAVLSADLCHLANISYRVGRKLTLEAGPKFTGDAEATKMLTRPVYRKPYEV</sequence>